<feature type="transmembrane region" description="Helical" evidence="1">
    <location>
        <begin position="85"/>
        <end position="107"/>
    </location>
</feature>
<dbReference type="Proteomes" id="UP000582659">
    <property type="component" value="Unassembled WGS sequence"/>
</dbReference>
<reference evidence="5" key="1">
    <citation type="submission" date="2016-11" db="UniProtKB">
        <authorList>
            <consortium name="WormBaseParasite"/>
        </authorList>
    </citation>
    <scope>IDENTIFICATION</scope>
</reference>
<gene>
    <name evidence="2" type="ORF">BXYJ_LOCUS9736</name>
</gene>
<keyword evidence="1" id="KW-0812">Transmembrane</keyword>
<feature type="transmembrane region" description="Helical" evidence="1">
    <location>
        <begin position="234"/>
        <end position="254"/>
    </location>
</feature>
<sequence length="333" mass="38662">MDIIQASFLKDILLYTELCVSVVSSLFNAYVTYRSAFSSCIHPSLRLILSTTMGSLVIISLTHPFSNLVPSEYYSIEKGHYKNAIIFYSVMLTSHYAYFVFTIKYFLITLERRAAIGHIRAYEMSGPWFGRKILKRSAIFCLFVLLLNMATRYWVFRNSSVDVILRTVIVPDKWIPGYLFAYMEAFVGMIFAVVLMRDIEKKLQVKCFCTPLSRKYEMRQTVAIMNYLNRILQAFAALLVAIFPMFSVLTYLYFKLNHSSESLVIIILFTTIHITVQFYNIITAYYMYAEFPQVRQLIAKDICFKQRAAVLPSISGTVEDVEIHFGSLYKMWK</sequence>
<evidence type="ECO:0000256" key="1">
    <source>
        <dbReference type="SAM" id="Phobius"/>
    </source>
</evidence>
<evidence type="ECO:0000313" key="3">
    <source>
        <dbReference type="Proteomes" id="UP000095284"/>
    </source>
</evidence>
<keyword evidence="4" id="KW-1185">Reference proteome</keyword>
<dbReference type="Proteomes" id="UP000095284">
    <property type="component" value="Unplaced"/>
</dbReference>
<dbReference type="WBParaSite" id="BXY_0793400.1">
    <property type="protein sequence ID" value="BXY_0793400.1"/>
    <property type="gene ID" value="BXY_0793400"/>
</dbReference>
<accession>A0A1I7S4K1</accession>
<dbReference type="SMR" id="A0A1I7S4K1"/>
<name>A0A1I7S4K1_BURXY</name>
<dbReference type="EMBL" id="CAJFCV020000004">
    <property type="protein sequence ID" value="CAG9117186.1"/>
    <property type="molecule type" value="Genomic_DNA"/>
</dbReference>
<evidence type="ECO:0000313" key="4">
    <source>
        <dbReference type="Proteomes" id="UP000659654"/>
    </source>
</evidence>
<organism evidence="3 5">
    <name type="scientific">Bursaphelenchus xylophilus</name>
    <name type="common">Pinewood nematode worm</name>
    <name type="synonym">Aphelenchoides xylophilus</name>
    <dbReference type="NCBI Taxonomy" id="6326"/>
    <lineage>
        <taxon>Eukaryota</taxon>
        <taxon>Metazoa</taxon>
        <taxon>Ecdysozoa</taxon>
        <taxon>Nematoda</taxon>
        <taxon>Chromadorea</taxon>
        <taxon>Rhabditida</taxon>
        <taxon>Tylenchina</taxon>
        <taxon>Tylenchomorpha</taxon>
        <taxon>Aphelenchoidea</taxon>
        <taxon>Aphelenchoididae</taxon>
        <taxon>Bursaphelenchus</taxon>
    </lineage>
</organism>
<dbReference type="EMBL" id="CAJFDI010000004">
    <property type="protein sequence ID" value="CAD5227191.1"/>
    <property type="molecule type" value="Genomic_DNA"/>
</dbReference>
<reference evidence="2" key="2">
    <citation type="submission" date="2020-09" db="EMBL/GenBank/DDBJ databases">
        <authorList>
            <person name="Kikuchi T."/>
        </authorList>
    </citation>
    <scope>NUCLEOTIDE SEQUENCE</scope>
    <source>
        <strain evidence="2">Ka4C1</strain>
    </source>
</reference>
<feature type="transmembrane region" description="Helical" evidence="1">
    <location>
        <begin position="137"/>
        <end position="155"/>
    </location>
</feature>
<dbReference type="AlphaFoldDB" id="A0A1I7S4K1"/>
<keyword evidence="1" id="KW-1133">Transmembrane helix</keyword>
<feature type="transmembrane region" description="Helical" evidence="1">
    <location>
        <begin position="12"/>
        <end position="33"/>
    </location>
</feature>
<evidence type="ECO:0000313" key="5">
    <source>
        <dbReference type="WBParaSite" id="BXY_0793400.1"/>
    </source>
</evidence>
<evidence type="ECO:0000313" key="2">
    <source>
        <dbReference type="EMBL" id="CAD5227191.1"/>
    </source>
</evidence>
<feature type="transmembrane region" description="Helical" evidence="1">
    <location>
        <begin position="45"/>
        <end position="65"/>
    </location>
</feature>
<protein>
    <submittedName>
        <fullName evidence="2">(pine wood nematode) hypothetical protein</fullName>
    </submittedName>
</protein>
<feature type="transmembrane region" description="Helical" evidence="1">
    <location>
        <begin position="175"/>
        <end position="196"/>
    </location>
</feature>
<feature type="transmembrane region" description="Helical" evidence="1">
    <location>
        <begin position="266"/>
        <end position="288"/>
    </location>
</feature>
<dbReference type="Proteomes" id="UP000659654">
    <property type="component" value="Unassembled WGS sequence"/>
</dbReference>
<keyword evidence="1" id="KW-0472">Membrane</keyword>
<proteinExistence type="predicted"/>